<name>A0A7J5XAV6_DISMA</name>
<accession>A0A7J5XAV6</accession>
<reference evidence="1 2" key="1">
    <citation type="submission" date="2020-03" db="EMBL/GenBank/DDBJ databases">
        <title>Dissostichus mawsoni Genome sequencing and assembly.</title>
        <authorList>
            <person name="Park H."/>
        </authorList>
    </citation>
    <scope>NUCLEOTIDE SEQUENCE [LARGE SCALE GENOMIC DNA]</scope>
    <source>
        <strain evidence="1">DM0001</strain>
        <tissue evidence="1">Muscle</tissue>
    </source>
</reference>
<proteinExistence type="predicted"/>
<dbReference type="EMBL" id="JAAKFY010000026">
    <property type="protein sequence ID" value="KAF3834132.1"/>
    <property type="molecule type" value="Genomic_DNA"/>
</dbReference>
<dbReference type="Proteomes" id="UP000518266">
    <property type="component" value="Unassembled WGS sequence"/>
</dbReference>
<comment type="caution">
    <text evidence="1">The sequence shown here is derived from an EMBL/GenBank/DDBJ whole genome shotgun (WGS) entry which is preliminary data.</text>
</comment>
<keyword evidence="2" id="KW-1185">Reference proteome</keyword>
<evidence type="ECO:0000313" key="2">
    <source>
        <dbReference type="Proteomes" id="UP000518266"/>
    </source>
</evidence>
<feature type="non-terminal residue" evidence="1">
    <location>
        <position position="298"/>
    </location>
</feature>
<protein>
    <submittedName>
        <fullName evidence="1">Uncharacterized protein</fullName>
    </submittedName>
</protein>
<gene>
    <name evidence="1" type="ORF">F7725_025336</name>
</gene>
<sequence>GITCFQHVRLLVPFLYRRINQFLFVDERYKVSVLKINKRETGRVRNRGSVSWRRCLCVCPLIPLLFAPYRPLSVPQGAVLGPQEMPALLLRPRPALPFITVQAECNAWPDRGGRPGPPDTRKTKRFCELHYPSCRAAIVSGPQVADSTLVVSGVGSIQRGGPGRQSDGRTRHNWKVAIFWSSLLLPPSSVVRSTGSVSSFSGPASATGGLLFSGGLRFPGTRPVRVRTGVSAMAFSSLRGPLTSSQCHATTLSSSVLSERRREDIEEEGGHRMGHFNAFYIMKGKDGFSLHFRSSPQS</sequence>
<evidence type="ECO:0000313" key="1">
    <source>
        <dbReference type="EMBL" id="KAF3834132.1"/>
    </source>
</evidence>
<dbReference type="AlphaFoldDB" id="A0A7J5XAV6"/>
<organism evidence="1 2">
    <name type="scientific">Dissostichus mawsoni</name>
    <name type="common">Antarctic cod</name>
    <dbReference type="NCBI Taxonomy" id="36200"/>
    <lineage>
        <taxon>Eukaryota</taxon>
        <taxon>Metazoa</taxon>
        <taxon>Chordata</taxon>
        <taxon>Craniata</taxon>
        <taxon>Vertebrata</taxon>
        <taxon>Euteleostomi</taxon>
        <taxon>Actinopterygii</taxon>
        <taxon>Neopterygii</taxon>
        <taxon>Teleostei</taxon>
        <taxon>Neoteleostei</taxon>
        <taxon>Acanthomorphata</taxon>
        <taxon>Eupercaria</taxon>
        <taxon>Perciformes</taxon>
        <taxon>Notothenioidei</taxon>
        <taxon>Nototheniidae</taxon>
        <taxon>Dissostichus</taxon>
    </lineage>
</organism>